<keyword evidence="3" id="KW-0067">ATP-binding</keyword>
<evidence type="ECO:0000259" key="5">
    <source>
        <dbReference type="Pfam" id="PF01580"/>
    </source>
</evidence>
<organism evidence="7 9">
    <name type="scientific">Aneurinibacillus migulanus</name>
    <name type="common">Bacillus migulanus</name>
    <dbReference type="NCBI Taxonomy" id="47500"/>
    <lineage>
        <taxon>Bacteria</taxon>
        <taxon>Bacillati</taxon>
        <taxon>Bacillota</taxon>
        <taxon>Bacilli</taxon>
        <taxon>Bacillales</taxon>
        <taxon>Paenibacillaceae</taxon>
        <taxon>Aneurinibacillus group</taxon>
        <taxon>Aneurinibacillus</taxon>
    </lineage>
</organism>
<evidence type="ECO:0000256" key="4">
    <source>
        <dbReference type="ARBA" id="ARBA00023125"/>
    </source>
</evidence>
<proteinExistence type="inferred from homology"/>
<comment type="similarity">
    <text evidence="1">Belongs to the FtsK/SpoIIIE/SftA family.</text>
</comment>
<keyword evidence="9" id="KW-1185">Reference proteome</keyword>
<feature type="domain" description="FtsK" evidence="5">
    <location>
        <begin position="82"/>
        <end position="136"/>
    </location>
</feature>
<dbReference type="Proteomes" id="UP000037269">
    <property type="component" value="Unassembled WGS sequence"/>
</dbReference>
<dbReference type="STRING" id="47500.AF333_21420"/>
<evidence type="ECO:0000313" key="8">
    <source>
        <dbReference type="EMBL" id="SDJ37572.1"/>
    </source>
</evidence>
<reference evidence="7 9" key="1">
    <citation type="submission" date="2015-07" db="EMBL/GenBank/DDBJ databases">
        <title>Fjat-14205 dsm 2895.</title>
        <authorList>
            <person name="Liu B."/>
            <person name="Wang J."/>
            <person name="Zhu Y."/>
            <person name="Liu G."/>
            <person name="Chen Q."/>
            <person name="Chen Z."/>
            <person name="Lan J."/>
            <person name="Che J."/>
            <person name="Ge C."/>
            <person name="Shi H."/>
            <person name="Pan Z."/>
            <person name="Liu X."/>
        </authorList>
    </citation>
    <scope>NUCLEOTIDE SEQUENCE [LARGE SCALE GENOMIC DNA]</scope>
    <source>
        <strain evidence="7 9">DSM 2895</strain>
    </source>
</reference>
<evidence type="ECO:0000313" key="9">
    <source>
        <dbReference type="Proteomes" id="UP000037269"/>
    </source>
</evidence>
<dbReference type="AlphaFoldDB" id="A0A0D1XPI2"/>
<keyword evidence="2" id="KW-0547">Nucleotide-binding</keyword>
<dbReference type="GO" id="GO:0003677">
    <property type="term" value="F:DNA binding"/>
    <property type="evidence" value="ECO:0007669"/>
    <property type="project" value="UniProtKB-KW"/>
</dbReference>
<dbReference type="Gene3D" id="3.40.50.300">
    <property type="entry name" value="P-loop containing nucleotide triphosphate hydrolases"/>
    <property type="match status" value="1"/>
</dbReference>
<dbReference type="GeneID" id="42307703"/>
<dbReference type="RefSeq" id="WP_043066841.1">
    <property type="nucleotide sequence ID" value="NZ_BJOA01000255.1"/>
</dbReference>
<gene>
    <name evidence="7" type="ORF">AF333_21420</name>
    <name evidence="8" type="ORF">SAMN04487909_116120</name>
</gene>
<dbReference type="GO" id="GO:0005524">
    <property type="term" value="F:ATP binding"/>
    <property type="evidence" value="ECO:0007669"/>
    <property type="project" value="UniProtKB-KW"/>
</dbReference>
<evidence type="ECO:0000313" key="7">
    <source>
        <dbReference type="EMBL" id="KON97624.1"/>
    </source>
</evidence>
<dbReference type="SUPFAM" id="SSF52540">
    <property type="entry name" value="P-loop containing nucleoside triphosphate hydrolases"/>
    <property type="match status" value="1"/>
</dbReference>
<dbReference type="EMBL" id="LGUG01000004">
    <property type="protein sequence ID" value="KON97624.1"/>
    <property type="molecule type" value="Genomic_DNA"/>
</dbReference>
<sequence length="145" mass="15942">MSLDRKLESGLSKNKVGVTNGPRVTRFELLPQKGLNIKGYKRFENNFQAALRAEKIGIYIPIPGTNVVGIEVPNKSPYMVNLRGMLEAKSYLANRHNLYIPLGVDVQGKPIHADLTKMPHMLAAGTTGSGKSVFLNVNGKLIDIR</sequence>
<name>A0A0D1XPI2_ANEMI</name>
<dbReference type="PATRIC" id="fig|47500.8.peg.1003"/>
<dbReference type="Pfam" id="PF17854">
    <property type="entry name" value="FtsK_alpha"/>
    <property type="match status" value="1"/>
</dbReference>
<evidence type="ECO:0000313" key="10">
    <source>
        <dbReference type="Proteomes" id="UP000182836"/>
    </source>
</evidence>
<dbReference type="InterPro" id="IPR041027">
    <property type="entry name" value="FtsK_alpha"/>
</dbReference>
<dbReference type="Proteomes" id="UP000182836">
    <property type="component" value="Unassembled WGS sequence"/>
</dbReference>
<dbReference type="PANTHER" id="PTHR22683:SF1">
    <property type="entry name" value="TYPE VII SECRETION SYSTEM PROTEIN ESSC"/>
    <property type="match status" value="1"/>
</dbReference>
<dbReference type="PANTHER" id="PTHR22683">
    <property type="entry name" value="SPORULATION PROTEIN RELATED"/>
    <property type="match status" value="1"/>
</dbReference>
<dbReference type="InterPro" id="IPR002543">
    <property type="entry name" value="FtsK_dom"/>
</dbReference>
<evidence type="ECO:0000259" key="6">
    <source>
        <dbReference type="Pfam" id="PF17854"/>
    </source>
</evidence>
<dbReference type="InterPro" id="IPR050206">
    <property type="entry name" value="FtsK/SpoIIIE/SftA"/>
</dbReference>
<evidence type="ECO:0000256" key="3">
    <source>
        <dbReference type="ARBA" id="ARBA00022840"/>
    </source>
</evidence>
<reference evidence="8 10" key="2">
    <citation type="submission" date="2016-10" db="EMBL/GenBank/DDBJ databases">
        <authorList>
            <person name="de Groot N.N."/>
        </authorList>
    </citation>
    <scope>NUCLEOTIDE SEQUENCE [LARGE SCALE GENOMIC DNA]</scope>
    <source>
        <strain evidence="8 10">DSM 2895</strain>
    </source>
</reference>
<keyword evidence="4" id="KW-0238">DNA-binding</keyword>
<accession>A0A0D1XPI2</accession>
<protein>
    <submittedName>
        <fullName evidence="8">FtsK/SpoIIIE family protein</fullName>
    </submittedName>
</protein>
<feature type="domain" description="FtsK alpha" evidence="6">
    <location>
        <begin position="11"/>
        <end position="74"/>
    </location>
</feature>
<dbReference type="Pfam" id="PF01580">
    <property type="entry name" value="FtsK_SpoIIIE"/>
    <property type="match status" value="1"/>
</dbReference>
<dbReference type="EMBL" id="FNED01000016">
    <property type="protein sequence ID" value="SDJ37572.1"/>
    <property type="molecule type" value="Genomic_DNA"/>
</dbReference>
<dbReference type="Gene3D" id="3.30.980.40">
    <property type="match status" value="1"/>
</dbReference>
<evidence type="ECO:0000256" key="1">
    <source>
        <dbReference type="ARBA" id="ARBA00006474"/>
    </source>
</evidence>
<dbReference type="InterPro" id="IPR027417">
    <property type="entry name" value="P-loop_NTPase"/>
</dbReference>
<evidence type="ECO:0000256" key="2">
    <source>
        <dbReference type="ARBA" id="ARBA00022741"/>
    </source>
</evidence>